<evidence type="ECO:0000313" key="1">
    <source>
        <dbReference type="EMBL" id="SVC63231.1"/>
    </source>
</evidence>
<reference evidence="1" key="1">
    <citation type="submission" date="2018-05" db="EMBL/GenBank/DDBJ databases">
        <authorList>
            <person name="Lanie J.A."/>
            <person name="Ng W.-L."/>
            <person name="Kazmierczak K.M."/>
            <person name="Andrzejewski T.M."/>
            <person name="Davidsen T.M."/>
            <person name="Wayne K.J."/>
            <person name="Tettelin H."/>
            <person name="Glass J.I."/>
            <person name="Rusch D."/>
            <person name="Podicherti R."/>
            <person name="Tsui H.-C.T."/>
            <person name="Winkler M.E."/>
        </authorList>
    </citation>
    <scope>NUCLEOTIDE SEQUENCE</scope>
</reference>
<sequence length="59" mass="7125">MKRYFHAKLIYFLFLFCFSFSQNYYSISSINKPITFYPRFSIDGLGTFKLQFLLEDSDD</sequence>
<name>A0A382NUJ5_9ZZZZ</name>
<protein>
    <submittedName>
        <fullName evidence="1">Uncharacterized protein</fullName>
    </submittedName>
</protein>
<dbReference type="AlphaFoldDB" id="A0A382NUJ5"/>
<feature type="non-terminal residue" evidence="1">
    <location>
        <position position="59"/>
    </location>
</feature>
<gene>
    <name evidence="1" type="ORF">METZ01_LOCUS316085</name>
</gene>
<organism evidence="1">
    <name type="scientific">marine metagenome</name>
    <dbReference type="NCBI Taxonomy" id="408172"/>
    <lineage>
        <taxon>unclassified sequences</taxon>
        <taxon>metagenomes</taxon>
        <taxon>ecological metagenomes</taxon>
    </lineage>
</organism>
<accession>A0A382NUJ5</accession>
<dbReference type="EMBL" id="UINC01101976">
    <property type="protein sequence ID" value="SVC63231.1"/>
    <property type="molecule type" value="Genomic_DNA"/>
</dbReference>
<proteinExistence type="predicted"/>